<dbReference type="GO" id="GO:0005694">
    <property type="term" value="C:chromosome"/>
    <property type="evidence" value="ECO:0007669"/>
    <property type="project" value="TreeGrafter"/>
</dbReference>
<dbReference type="FunFam" id="3.40.50.300:FF:000772">
    <property type="entry name" value="ATP-dependent DNA helicase Q4"/>
    <property type="match status" value="1"/>
</dbReference>
<dbReference type="CDD" id="cd18018">
    <property type="entry name" value="DEXHc_RecQ4-like"/>
    <property type="match status" value="1"/>
</dbReference>
<feature type="compositionally biased region" description="Basic residues" evidence="13">
    <location>
        <begin position="253"/>
        <end position="262"/>
    </location>
</feature>
<dbReference type="InterPro" id="IPR014001">
    <property type="entry name" value="Helicase_ATP-bd"/>
</dbReference>
<feature type="region of interest" description="Disordered" evidence="13">
    <location>
        <begin position="1"/>
        <end position="95"/>
    </location>
</feature>
<evidence type="ECO:0000259" key="15">
    <source>
        <dbReference type="PROSITE" id="PS51194"/>
    </source>
</evidence>
<feature type="compositionally biased region" description="Polar residues" evidence="13">
    <location>
        <begin position="41"/>
        <end position="76"/>
    </location>
</feature>
<dbReference type="SMART" id="SM00487">
    <property type="entry name" value="DEXDc"/>
    <property type="match status" value="1"/>
</dbReference>
<evidence type="ECO:0000256" key="11">
    <source>
        <dbReference type="ARBA" id="ARBA00034808"/>
    </source>
</evidence>
<dbReference type="GO" id="GO:0009378">
    <property type="term" value="F:four-way junction helicase activity"/>
    <property type="evidence" value="ECO:0007669"/>
    <property type="project" value="TreeGrafter"/>
</dbReference>
<keyword evidence="9" id="KW-0539">Nucleus</keyword>
<dbReference type="PANTHER" id="PTHR13710">
    <property type="entry name" value="DNA HELICASE RECQ FAMILY MEMBER"/>
    <property type="match status" value="1"/>
</dbReference>
<evidence type="ECO:0000256" key="10">
    <source>
        <dbReference type="ARBA" id="ARBA00034617"/>
    </source>
</evidence>
<dbReference type="Gene3D" id="3.40.50.300">
    <property type="entry name" value="P-loop containing nucleotide triphosphate hydrolases"/>
    <property type="match status" value="2"/>
</dbReference>
<dbReference type="SUPFAM" id="SSF52540">
    <property type="entry name" value="P-loop containing nucleoside triphosphate hydrolases"/>
    <property type="match status" value="1"/>
</dbReference>
<feature type="compositionally biased region" description="Polar residues" evidence="13">
    <location>
        <begin position="284"/>
        <end position="297"/>
    </location>
</feature>
<gene>
    <name evidence="17 18" type="primary">LOC107428323</name>
</gene>
<evidence type="ECO:0000259" key="14">
    <source>
        <dbReference type="PROSITE" id="PS51192"/>
    </source>
</evidence>
<dbReference type="GO" id="GO:0000724">
    <property type="term" value="P:double-strand break repair via homologous recombination"/>
    <property type="evidence" value="ECO:0007669"/>
    <property type="project" value="TreeGrafter"/>
</dbReference>
<organism evidence="16 17">
    <name type="scientific">Ziziphus jujuba</name>
    <name type="common">Chinese jujube</name>
    <name type="synonym">Ziziphus sativa</name>
    <dbReference type="NCBI Taxonomy" id="326968"/>
    <lineage>
        <taxon>Eukaryota</taxon>
        <taxon>Viridiplantae</taxon>
        <taxon>Streptophyta</taxon>
        <taxon>Embryophyta</taxon>
        <taxon>Tracheophyta</taxon>
        <taxon>Spermatophyta</taxon>
        <taxon>Magnoliopsida</taxon>
        <taxon>eudicotyledons</taxon>
        <taxon>Gunneridae</taxon>
        <taxon>Pentapetalae</taxon>
        <taxon>rosids</taxon>
        <taxon>fabids</taxon>
        <taxon>Rosales</taxon>
        <taxon>Rhamnaceae</taxon>
        <taxon>Paliureae</taxon>
        <taxon>Ziziphus</taxon>
    </lineage>
</organism>
<accession>A0A6P6GIF0</accession>
<dbReference type="GO" id="GO:0005524">
    <property type="term" value="F:ATP binding"/>
    <property type="evidence" value="ECO:0007669"/>
    <property type="project" value="UniProtKB-KW"/>
</dbReference>
<dbReference type="InParanoid" id="A0A6P6GIF0"/>
<dbReference type="InterPro" id="IPR002464">
    <property type="entry name" value="DNA/RNA_helicase_DEAH_CS"/>
</dbReference>
<name>A0A6P6GIF0_ZIZJJ</name>
<evidence type="ECO:0000313" key="18">
    <source>
        <dbReference type="RefSeq" id="XP_048318329.2"/>
    </source>
</evidence>
<dbReference type="PROSITE" id="PS00690">
    <property type="entry name" value="DEAH_ATP_HELICASE"/>
    <property type="match status" value="1"/>
</dbReference>
<keyword evidence="7" id="KW-0238">DNA-binding</keyword>
<comment type="catalytic activity">
    <reaction evidence="10">
        <text>Couples ATP hydrolysis with the unwinding of duplex DNA by translocating in the 3'-5' direction.</text>
        <dbReference type="EC" id="5.6.2.4"/>
    </reaction>
</comment>
<dbReference type="PANTHER" id="PTHR13710:SF108">
    <property type="entry name" value="ATP-DEPENDENT DNA HELICASE Q4"/>
    <property type="match status" value="1"/>
</dbReference>
<dbReference type="SMART" id="SM00490">
    <property type="entry name" value="HELICc"/>
    <property type="match status" value="1"/>
</dbReference>
<dbReference type="InterPro" id="IPR011545">
    <property type="entry name" value="DEAD/DEAH_box_helicase_dom"/>
</dbReference>
<comment type="similarity">
    <text evidence="2">Belongs to the helicase family. RecQ subfamily.</text>
</comment>
<comment type="catalytic activity">
    <reaction evidence="12">
        <text>ATP + H2O = ADP + phosphate + H(+)</text>
        <dbReference type="Rhea" id="RHEA:13065"/>
        <dbReference type="ChEBI" id="CHEBI:15377"/>
        <dbReference type="ChEBI" id="CHEBI:15378"/>
        <dbReference type="ChEBI" id="CHEBI:30616"/>
        <dbReference type="ChEBI" id="CHEBI:43474"/>
        <dbReference type="ChEBI" id="CHEBI:456216"/>
    </reaction>
</comment>
<evidence type="ECO:0000313" key="16">
    <source>
        <dbReference type="Proteomes" id="UP001652623"/>
    </source>
</evidence>
<keyword evidence="6" id="KW-0067">ATP-binding</keyword>
<dbReference type="GO" id="GO:0003677">
    <property type="term" value="F:DNA binding"/>
    <property type="evidence" value="ECO:0007669"/>
    <property type="project" value="UniProtKB-KW"/>
</dbReference>
<dbReference type="NCBIfam" id="TIGR00614">
    <property type="entry name" value="recQ_fam"/>
    <property type="match status" value="1"/>
</dbReference>
<dbReference type="RefSeq" id="XP_024933861.3">
    <property type="nucleotide sequence ID" value="XM_025078093.3"/>
</dbReference>
<keyword evidence="16" id="KW-1185">Reference proteome</keyword>
<protein>
    <recommendedName>
        <fullName evidence="11">DNA 3'-5' helicase</fullName>
        <ecNumber evidence="11">5.6.2.4</ecNumber>
    </recommendedName>
</protein>
<dbReference type="CDD" id="cd18794">
    <property type="entry name" value="SF2_C_RecQ"/>
    <property type="match status" value="1"/>
</dbReference>
<dbReference type="Proteomes" id="UP001652623">
    <property type="component" value="Chromosome 12"/>
</dbReference>
<dbReference type="GO" id="GO:0043138">
    <property type="term" value="F:3'-5' DNA helicase activity"/>
    <property type="evidence" value="ECO:0007669"/>
    <property type="project" value="UniProtKB-EC"/>
</dbReference>
<feature type="compositionally biased region" description="Pro residues" evidence="13">
    <location>
        <begin position="80"/>
        <end position="95"/>
    </location>
</feature>
<dbReference type="AlphaFoldDB" id="A0A6P6GIF0"/>
<evidence type="ECO:0000256" key="13">
    <source>
        <dbReference type="SAM" id="MobiDB-lite"/>
    </source>
</evidence>
<dbReference type="PROSITE" id="PS51192">
    <property type="entry name" value="HELICASE_ATP_BIND_1"/>
    <property type="match status" value="1"/>
</dbReference>
<dbReference type="Pfam" id="PF00270">
    <property type="entry name" value="DEAD"/>
    <property type="match status" value="1"/>
</dbReference>
<evidence type="ECO:0000256" key="4">
    <source>
        <dbReference type="ARBA" id="ARBA00022801"/>
    </source>
</evidence>
<evidence type="ECO:0000256" key="5">
    <source>
        <dbReference type="ARBA" id="ARBA00022806"/>
    </source>
</evidence>
<dbReference type="KEGG" id="zju:107428323"/>
<evidence type="ECO:0000313" key="17">
    <source>
        <dbReference type="RefSeq" id="XP_024933861.3"/>
    </source>
</evidence>
<keyword evidence="4" id="KW-0378">Hydrolase</keyword>
<reference evidence="17 18" key="1">
    <citation type="submission" date="2025-05" db="UniProtKB">
        <authorList>
            <consortium name="RefSeq"/>
        </authorList>
    </citation>
    <scope>IDENTIFICATION</scope>
    <source>
        <tissue evidence="17 18">Seedling</tissue>
    </source>
</reference>
<dbReference type="RefSeq" id="XP_048318329.2">
    <property type="nucleotide sequence ID" value="XM_048462372.2"/>
</dbReference>
<keyword evidence="5" id="KW-0347">Helicase</keyword>
<dbReference type="PROSITE" id="PS51194">
    <property type="entry name" value="HELICASE_CTER"/>
    <property type="match status" value="1"/>
</dbReference>
<evidence type="ECO:0000256" key="3">
    <source>
        <dbReference type="ARBA" id="ARBA00022741"/>
    </source>
</evidence>
<evidence type="ECO:0000256" key="9">
    <source>
        <dbReference type="ARBA" id="ARBA00023242"/>
    </source>
</evidence>
<dbReference type="FunCoup" id="A0A6P6GIF0">
    <property type="interactions" value="1129"/>
</dbReference>
<evidence type="ECO:0000256" key="8">
    <source>
        <dbReference type="ARBA" id="ARBA00023235"/>
    </source>
</evidence>
<dbReference type="Pfam" id="PF00271">
    <property type="entry name" value="Helicase_C"/>
    <property type="match status" value="1"/>
</dbReference>
<dbReference type="FunFam" id="3.40.50.300:FF:001334">
    <property type="entry name" value="ATP-dependent DNA helicase Q-like 5"/>
    <property type="match status" value="1"/>
</dbReference>
<evidence type="ECO:0000256" key="7">
    <source>
        <dbReference type="ARBA" id="ARBA00023125"/>
    </source>
</evidence>
<feature type="domain" description="Helicase C-terminal" evidence="15">
    <location>
        <begin position="531"/>
        <end position="688"/>
    </location>
</feature>
<evidence type="ECO:0000256" key="12">
    <source>
        <dbReference type="ARBA" id="ARBA00049360"/>
    </source>
</evidence>
<sequence length="969" mass="107078">MESDSDSDGSHISATPPRDLKPSSPPPPPPEKSQSHPRSAFLSSKSRILSKPPSSRSNSIPKPKNHSPQSNATVSKATRPDPPPSDPFPFPPPASTLPFKIHRWPSIQNIAVSASDSLETLPAGYFSKSSSFSRIRRASIDFDCVEAYPDPSSPSPALIPRPDVETGGGSDCLVEDWLPAELKDEVAVSSAKSAKAGKKHSNLIGGNVPMPPVKLRKCGGGEGNFVKLNLNRNKRKFMNKNRRGNRNSSGGRKYYRSKKKLKTERGGNETESVCEEGGLAPDSIPQQNQNKETQRTKINSELVEEAVLAVRNEASDENLVKLLRLTHGYSSFREGQLEAIKMVLSGKSSMLVLPTGAGKSLCYQLPALVLPGITLVVSPLVALMIDQLKQLPPMIHGGLICSTQKPEEVSETVRRLQEGTIKVLFVSPERFLNVEFLSIFSATVVISLVVVDEAHCISEWSHNFRPSYMRLRASLLKAKLNADCILAMTATATTTTLHAVMSALEIPSTNLIQKAQLRNNFQLSVSLSRNRMKDLLVLIKSSPLKEVQSIIIYCKFQFETDTISKYLRDNNVSAKSYHSGIPAKDRSRTQELFCDNKIRVVVATVAFGMGLDKSDVGAVVHYSLPESLEEYVQEIGRAGRDGRLSYCHLLLDSDTYFKLRSLMFSDGVDNYTVNKFLCQVFTNDKTLRGKICSLVKDSASRNFDMKDEVVLTLLTYLELGEVQYLRLLPQLNVTCTLSFHKTPPALLAEQDVVIAAILKKCEIKEGQYVFDIPTAANSIGFTTTDLSNQLLSLKLKGEVTYELKDQAFCYTIVEVPANLCSLSAHLTKWLTDIESCKVRKLDTMFNAAIFAVNECKKASGCSGVQHTSCLQRKILDYFNDEDNCDVTTKMGQSSPFLRADIKVFLQGNSQAKFTPRAVARIMHGIGSPAYPSTVWSKTHFWGRYTQLDFLVVMEAAKAELINFVRKDAV</sequence>
<dbReference type="GO" id="GO:0005737">
    <property type="term" value="C:cytoplasm"/>
    <property type="evidence" value="ECO:0007669"/>
    <property type="project" value="TreeGrafter"/>
</dbReference>
<feature type="compositionally biased region" description="Basic residues" evidence="13">
    <location>
        <begin position="236"/>
        <end position="245"/>
    </location>
</feature>
<keyword evidence="3" id="KW-0547">Nucleotide-binding</keyword>
<dbReference type="InterPro" id="IPR027417">
    <property type="entry name" value="P-loop_NTPase"/>
</dbReference>
<dbReference type="InterPro" id="IPR004589">
    <property type="entry name" value="DNA_helicase_ATP-dep_RecQ"/>
</dbReference>
<feature type="domain" description="Helicase ATP-binding" evidence="14">
    <location>
        <begin position="340"/>
        <end position="510"/>
    </location>
</feature>
<dbReference type="GO" id="GO:0005634">
    <property type="term" value="C:nucleus"/>
    <property type="evidence" value="ECO:0007669"/>
    <property type="project" value="UniProtKB-SubCell"/>
</dbReference>
<evidence type="ECO:0000256" key="2">
    <source>
        <dbReference type="ARBA" id="ARBA00005446"/>
    </source>
</evidence>
<feature type="region of interest" description="Disordered" evidence="13">
    <location>
        <begin position="236"/>
        <end position="297"/>
    </location>
</feature>
<dbReference type="GeneID" id="107428323"/>
<dbReference type="EC" id="5.6.2.4" evidence="11"/>
<evidence type="ECO:0000256" key="6">
    <source>
        <dbReference type="ARBA" id="ARBA00022840"/>
    </source>
</evidence>
<dbReference type="GO" id="GO:0016787">
    <property type="term" value="F:hydrolase activity"/>
    <property type="evidence" value="ECO:0007669"/>
    <property type="project" value="UniProtKB-KW"/>
</dbReference>
<dbReference type="InterPro" id="IPR001650">
    <property type="entry name" value="Helicase_C-like"/>
</dbReference>
<evidence type="ECO:0000256" key="1">
    <source>
        <dbReference type="ARBA" id="ARBA00004123"/>
    </source>
</evidence>
<comment type="subcellular location">
    <subcellularLocation>
        <location evidence="1">Nucleus</location>
    </subcellularLocation>
</comment>
<proteinExistence type="inferred from homology"/>
<keyword evidence="8" id="KW-0413">Isomerase</keyword>